<dbReference type="PROSITE" id="PS01359">
    <property type="entry name" value="ZF_PHD_1"/>
    <property type="match status" value="1"/>
</dbReference>
<dbReference type="CDD" id="cd00009">
    <property type="entry name" value="AAA"/>
    <property type="match status" value="1"/>
</dbReference>
<dbReference type="Gene3D" id="3.40.50.300">
    <property type="entry name" value="P-loop containing nucleotide triphosphate hydrolases"/>
    <property type="match status" value="1"/>
</dbReference>
<keyword evidence="5 13" id="KW-0547">Nucleotide-binding</keyword>
<dbReference type="GO" id="GO:0008270">
    <property type="term" value="F:zinc ion binding"/>
    <property type="evidence" value="ECO:0007669"/>
    <property type="project" value="UniProtKB-KW"/>
</dbReference>
<evidence type="ECO:0000256" key="7">
    <source>
        <dbReference type="ARBA" id="ARBA00022833"/>
    </source>
</evidence>
<evidence type="ECO:0000256" key="3">
    <source>
        <dbReference type="ARBA" id="ARBA00022705"/>
    </source>
</evidence>
<keyword evidence="3 13" id="KW-0235">DNA replication</keyword>
<keyword evidence="17" id="KW-1185">Reference proteome</keyword>
<keyword evidence="7" id="KW-0862">Zinc</keyword>
<keyword evidence="11 13" id="KW-0539">Nucleus</keyword>
<dbReference type="FunFam" id="3.40.50.300:FF:000199">
    <property type="entry name" value="Origin recognition complex subunit 1"/>
    <property type="match status" value="1"/>
</dbReference>
<dbReference type="eggNOG" id="KOG1514">
    <property type="taxonomic scope" value="Eukaryota"/>
</dbReference>
<dbReference type="SMART" id="SM00249">
    <property type="entry name" value="PHD"/>
    <property type="match status" value="1"/>
</dbReference>
<evidence type="ECO:0000313" key="17">
    <source>
        <dbReference type="Proteomes" id="UP000001876"/>
    </source>
</evidence>
<dbReference type="Pfam" id="PF00628">
    <property type="entry name" value="PHD"/>
    <property type="match status" value="1"/>
</dbReference>
<keyword evidence="9" id="KW-0460">Magnesium</keyword>
<feature type="compositionally biased region" description="Basic and acidic residues" evidence="14">
    <location>
        <begin position="14"/>
        <end position="23"/>
    </location>
</feature>
<dbReference type="KEGG" id="mpp:MICPUCDRAFT_36249"/>
<feature type="compositionally biased region" description="Acidic residues" evidence="14">
    <location>
        <begin position="307"/>
        <end position="319"/>
    </location>
</feature>
<dbReference type="InterPro" id="IPR019786">
    <property type="entry name" value="Zinc_finger_PHD-type_CS"/>
</dbReference>
<dbReference type="OrthoDB" id="1926878at2759"/>
<name>C1N5G9_MICPC</name>
<dbReference type="Proteomes" id="UP000001876">
    <property type="component" value="Unassembled WGS sequence"/>
</dbReference>
<reference evidence="16 17" key="1">
    <citation type="journal article" date="2009" name="Science">
        <title>Green evolution and dynamic adaptations revealed by genomes of the marine picoeukaryotes Micromonas.</title>
        <authorList>
            <person name="Worden A.Z."/>
            <person name="Lee J.H."/>
            <person name="Mock T."/>
            <person name="Rouze P."/>
            <person name="Simmons M.P."/>
            <person name="Aerts A.L."/>
            <person name="Allen A.E."/>
            <person name="Cuvelier M.L."/>
            <person name="Derelle E."/>
            <person name="Everett M.V."/>
            <person name="Foulon E."/>
            <person name="Grimwood J."/>
            <person name="Gundlach H."/>
            <person name="Henrissat B."/>
            <person name="Napoli C."/>
            <person name="McDonald S.M."/>
            <person name="Parker M.S."/>
            <person name="Rombauts S."/>
            <person name="Salamov A."/>
            <person name="Von Dassow P."/>
            <person name="Badger J.H."/>
            <person name="Coutinho P.M."/>
            <person name="Demir E."/>
            <person name="Dubchak I."/>
            <person name="Gentemann C."/>
            <person name="Eikrem W."/>
            <person name="Gready J.E."/>
            <person name="John U."/>
            <person name="Lanier W."/>
            <person name="Lindquist E.A."/>
            <person name="Lucas S."/>
            <person name="Mayer K.F."/>
            <person name="Moreau H."/>
            <person name="Not F."/>
            <person name="Otillar R."/>
            <person name="Panaud O."/>
            <person name="Pangilinan J."/>
            <person name="Paulsen I."/>
            <person name="Piegu B."/>
            <person name="Poliakov A."/>
            <person name="Robbens S."/>
            <person name="Schmutz J."/>
            <person name="Toulza E."/>
            <person name="Wyss T."/>
            <person name="Zelensky A."/>
            <person name="Zhou K."/>
            <person name="Armbrust E.V."/>
            <person name="Bhattacharya D."/>
            <person name="Goodenough U.W."/>
            <person name="Van de Peer Y."/>
            <person name="Grigoriev I.V."/>
        </authorList>
    </citation>
    <scope>NUCLEOTIDE SEQUENCE [LARGE SCALE GENOMIC DNA]</scope>
    <source>
        <strain evidence="16 17">CCMP1545</strain>
    </source>
</reference>
<dbReference type="InterPro" id="IPR001025">
    <property type="entry name" value="BAH_dom"/>
</dbReference>
<dbReference type="Pfam" id="PF09079">
    <property type="entry name" value="WHD_Cdc6"/>
    <property type="match status" value="1"/>
</dbReference>
<evidence type="ECO:0000256" key="4">
    <source>
        <dbReference type="ARBA" id="ARBA00022723"/>
    </source>
</evidence>
<evidence type="ECO:0000256" key="6">
    <source>
        <dbReference type="ARBA" id="ARBA00022771"/>
    </source>
</evidence>
<evidence type="ECO:0000256" key="14">
    <source>
        <dbReference type="SAM" id="MobiDB-lite"/>
    </source>
</evidence>
<feature type="region of interest" description="Disordered" evidence="14">
    <location>
        <begin position="784"/>
        <end position="811"/>
    </location>
</feature>
<comment type="function">
    <text evidence="13">Component of the origin recognition complex (ORC) that binds origins of replication. DNA-binding is ATP-dependent, however specific DNA sequences that define origins of replication have not been identified so far. ORC is required to assemble the pre-replication complex necessary to initiate DNA replication.</text>
</comment>
<dbReference type="Gene3D" id="3.30.40.10">
    <property type="entry name" value="Zinc/RING finger domain, C3HC4 (zinc finger)"/>
    <property type="match status" value="1"/>
</dbReference>
<feature type="compositionally biased region" description="Basic and acidic residues" evidence="14">
    <location>
        <begin position="801"/>
        <end position="810"/>
    </location>
</feature>
<dbReference type="GO" id="GO:0005664">
    <property type="term" value="C:nuclear origin of replication recognition complex"/>
    <property type="evidence" value="ECO:0007669"/>
    <property type="project" value="TreeGrafter"/>
</dbReference>
<sequence>MESDANPLAVALVPEKKAAKDAAAKTSTSTSTEKEREKKKREKDHLIQKDKKDAASKREKDPGAKKKKKKKSKASAEPAERRYWEQVKVDGEVFKRGDCAYVISDKTVDLDDETTDEPCTACGEATRGDDFMLECDGCLRGWHGGCLNPALTAVPEGEWHCPMCLASRDGVAPPSAAGKRTAVGEFLSGNLHLCRVECIWSERGRFYFVGRWFALPEETHAGRRADHARREVFLTNNTDENGVDCLLRPAKGGDDVFLCEYSYDSHFRRFRRRADWDDDDSDDHDGGRRWLTNHVPGGGGGVGGFKDDDDDYDGSDDDDDSSFLSRHLTASRRAAAKASGDGGVMGLGALAATKVDRAAPATALGRARVALSLSKTPGVLPCREREREQIFQFVQQSISAGADCKGRCLYISGVPGTGKTATVREVIRALKRKSRDGGLPRFNHVELNGLRLQTPAHAYSAIAEELVGERLAPNRACDVLTERFRDGKGSDGRVTVLVVDEVDLLVTRTQQLLYNLFDWPTHRRARLVILGIANTLDLPERLLPKIISRLGSNRVAFAPYKQAELKKIVAARLEEAGGGGGATGGSLLDAFESTAIELASRKVAGFNGCARRVLEMCRRAAELAEARVEARRRLEAGDASLITPADAAAAAHAAAVGEMFDSPDTTYVAAASRHERIFLAALVMELRRSGLSEVPVAGVMRTHENLCRTYGEPLPPAGCAAGVVCRLASQRLLLCDPGRKRSAQRVSLNMGRDDLVYALKETRVEKAIAAAAAAAARRERTGGGVGGIGGENGAGDAASAEGERGLDHGDIPWMKHLGL</sequence>
<evidence type="ECO:0000256" key="8">
    <source>
        <dbReference type="ARBA" id="ARBA00022840"/>
    </source>
</evidence>
<dbReference type="InterPro" id="IPR043151">
    <property type="entry name" value="BAH_sf"/>
</dbReference>
<evidence type="ECO:0000256" key="2">
    <source>
        <dbReference type="ARBA" id="ARBA00008398"/>
    </source>
</evidence>
<feature type="region of interest" description="Disordered" evidence="14">
    <location>
        <begin position="1"/>
        <end position="80"/>
    </location>
</feature>
<evidence type="ECO:0000256" key="10">
    <source>
        <dbReference type="ARBA" id="ARBA00023125"/>
    </source>
</evidence>
<evidence type="ECO:0000256" key="11">
    <source>
        <dbReference type="ARBA" id="ARBA00023242"/>
    </source>
</evidence>
<dbReference type="InterPro" id="IPR001965">
    <property type="entry name" value="Znf_PHD"/>
</dbReference>
<dbReference type="GO" id="GO:0003682">
    <property type="term" value="F:chromatin binding"/>
    <property type="evidence" value="ECO:0007669"/>
    <property type="project" value="InterPro"/>
</dbReference>
<dbReference type="InterPro" id="IPR011011">
    <property type="entry name" value="Znf_FYVE_PHD"/>
</dbReference>
<dbReference type="InterPro" id="IPR027417">
    <property type="entry name" value="P-loop_NTPase"/>
</dbReference>
<comment type="similarity">
    <text evidence="2 13">Belongs to the ORC1 family.</text>
</comment>
<dbReference type="Pfam" id="PF13191">
    <property type="entry name" value="AAA_16"/>
    <property type="match status" value="1"/>
</dbReference>
<dbReference type="InterPro" id="IPR013083">
    <property type="entry name" value="Znf_RING/FYVE/PHD"/>
</dbReference>
<evidence type="ECO:0000256" key="12">
    <source>
        <dbReference type="PROSITE-ProRule" id="PRU00146"/>
    </source>
</evidence>
<proteinExistence type="inferred from homology"/>
<dbReference type="PANTHER" id="PTHR10763">
    <property type="entry name" value="CELL DIVISION CONTROL PROTEIN 6-RELATED"/>
    <property type="match status" value="1"/>
</dbReference>
<dbReference type="InterPro" id="IPR050311">
    <property type="entry name" value="ORC1/CDC6"/>
</dbReference>
<protein>
    <recommendedName>
        <fullName evidence="13">Origin recognition complex subunit 1</fullName>
    </recommendedName>
</protein>
<keyword evidence="8 13" id="KW-0067">ATP-binding</keyword>
<organism evidence="17">
    <name type="scientific">Micromonas pusilla (strain CCMP1545)</name>
    <name type="common">Picoplanktonic green alga</name>
    <dbReference type="NCBI Taxonomy" id="564608"/>
    <lineage>
        <taxon>Eukaryota</taxon>
        <taxon>Viridiplantae</taxon>
        <taxon>Chlorophyta</taxon>
        <taxon>Mamiellophyceae</taxon>
        <taxon>Mamiellales</taxon>
        <taxon>Mamiellaceae</taxon>
        <taxon>Micromonas</taxon>
    </lineage>
</organism>
<feature type="compositionally biased region" description="Basic and acidic residues" evidence="14">
    <location>
        <begin position="43"/>
        <end position="64"/>
    </location>
</feature>
<evidence type="ECO:0000256" key="1">
    <source>
        <dbReference type="ARBA" id="ARBA00004123"/>
    </source>
</evidence>
<dbReference type="OMA" id="RVCFKAG"/>
<dbReference type="STRING" id="564608.C1N5G9"/>
<dbReference type="SMART" id="SM00382">
    <property type="entry name" value="AAA"/>
    <property type="match status" value="1"/>
</dbReference>
<dbReference type="GO" id="GO:0005524">
    <property type="term" value="F:ATP binding"/>
    <property type="evidence" value="ECO:0007669"/>
    <property type="project" value="UniProtKB-KW"/>
</dbReference>
<dbReference type="SMART" id="SM00439">
    <property type="entry name" value="BAH"/>
    <property type="match status" value="1"/>
</dbReference>
<dbReference type="InterPro" id="IPR041664">
    <property type="entry name" value="AAA_16"/>
</dbReference>
<dbReference type="GO" id="GO:0033314">
    <property type="term" value="P:mitotic DNA replication checkpoint signaling"/>
    <property type="evidence" value="ECO:0007669"/>
    <property type="project" value="TreeGrafter"/>
</dbReference>
<evidence type="ECO:0000256" key="5">
    <source>
        <dbReference type="ARBA" id="ARBA00022741"/>
    </source>
</evidence>
<keyword evidence="4" id="KW-0479">Metal-binding</keyword>
<dbReference type="GeneID" id="9688799"/>
<dbReference type="AlphaFoldDB" id="C1N5G9"/>
<dbReference type="RefSeq" id="XP_003063360.1">
    <property type="nucleotide sequence ID" value="XM_003063314.1"/>
</dbReference>
<dbReference type="InterPro" id="IPR041083">
    <property type="entry name" value="AAA_lid_10"/>
</dbReference>
<feature type="domain" description="PHD-type" evidence="15">
    <location>
        <begin position="116"/>
        <end position="167"/>
    </location>
</feature>
<dbReference type="SUPFAM" id="SSF57903">
    <property type="entry name" value="FYVE/PHD zinc finger"/>
    <property type="match status" value="1"/>
</dbReference>
<keyword evidence="6 12" id="KW-0863">Zinc-finger</keyword>
<dbReference type="InterPro" id="IPR015163">
    <property type="entry name" value="Cdc6_C"/>
</dbReference>
<evidence type="ECO:0000256" key="13">
    <source>
        <dbReference type="RuleBase" id="RU365058"/>
    </source>
</evidence>
<gene>
    <name evidence="16" type="ORF">MICPUCDRAFT_36249</name>
</gene>
<dbReference type="Pfam" id="PF17872">
    <property type="entry name" value="AAA_lid_10"/>
    <property type="match status" value="1"/>
</dbReference>
<keyword evidence="10 13" id="KW-0238">DNA-binding</keyword>
<accession>C1N5G9</accession>
<dbReference type="GO" id="GO:0006270">
    <property type="term" value="P:DNA replication initiation"/>
    <property type="evidence" value="ECO:0007669"/>
    <property type="project" value="TreeGrafter"/>
</dbReference>
<dbReference type="Gene3D" id="1.10.8.60">
    <property type="match status" value="1"/>
</dbReference>
<dbReference type="Gene3D" id="2.30.30.490">
    <property type="match status" value="1"/>
</dbReference>
<evidence type="ECO:0000256" key="9">
    <source>
        <dbReference type="ARBA" id="ARBA00022842"/>
    </source>
</evidence>
<dbReference type="PANTHER" id="PTHR10763:SF23">
    <property type="entry name" value="ORIGIN RECOGNITION COMPLEX SUBUNIT 1"/>
    <property type="match status" value="1"/>
</dbReference>
<dbReference type="PROSITE" id="PS50016">
    <property type="entry name" value="ZF_PHD_2"/>
    <property type="match status" value="1"/>
</dbReference>
<dbReference type="InterPro" id="IPR003593">
    <property type="entry name" value="AAA+_ATPase"/>
</dbReference>
<dbReference type="InterPro" id="IPR019787">
    <property type="entry name" value="Znf_PHD-finger"/>
</dbReference>
<feature type="compositionally biased region" description="Gly residues" evidence="14">
    <location>
        <begin position="784"/>
        <end position="793"/>
    </location>
</feature>
<feature type="region of interest" description="Disordered" evidence="14">
    <location>
        <begin position="277"/>
        <end position="319"/>
    </location>
</feature>
<dbReference type="SUPFAM" id="SSF52540">
    <property type="entry name" value="P-loop containing nucleoside triphosphate hydrolases"/>
    <property type="match status" value="1"/>
</dbReference>
<comment type="subunit">
    <text evidence="13">Component of the origin recognition complex (ORC) composed of at least ORC1, ORC2, ORC3, ORC4, ORC5 and ORC6. ORC is regulated in a cell-cycle and development dependent manner. It is sequentially assembled at the exit from anaphase of mitosis and disassembled as cells enter S phase. Binds unmodified and methylated histone H3.</text>
</comment>
<evidence type="ECO:0000259" key="15">
    <source>
        <dbReference type="PROSITE" id="PS50016"/>
    </source>
</evidence>
<dbReference type="GO" id="GO:0003688">
    <property type="term" value="F:DNA replication origin binding"/>
    <property type="evidence" value="ECO:0007669"/>
    <property type="project" value="TreeGrafter"/>
</dbReference>
<dbReference type="EMBL" id="GG663748">
    <property type="protein sequence ID" value="EEH52496.1"/>
    <property type="molecule type" value="Genomic_DNA"/>
</dbReference>
<comment type="subcellular location">
    <subcellularLocation>
        <location evidence="1 13">Nucleus</location>
    </subcellularLocation>
</comment>
<evidence type="ECO:0000313" key="16">
    <source>
        <dbReference type="EMBL" id="EEH52496.1"/>
    </source>
</evidence>